<evidence type="ECO:0000313" key="3">
    <source>
        <dbReference type="EMBL" id="NKY01753.1"/>
    </source>
</evidence>
<dbReference type="InterPro" id="IPR001607">
    <property type="entry name" value="Znf_UBP"/>
</dbReference>
<reference evidence="3 4" key="1">
    <citation type="submission" date="2020-04" db="EMBL/GenBank/DDBJ databases">
        <title>MicrobeNet Type strains.</title>
        <authorList>
            <person name="Nicholson A.C."/>
        </authorList>
    </citation>
    <scope>NUCLEOTIDE SEQUENCE [LARGE SCALE GENOMIC DNA]</scope>
    <source>
        <strain evidence="3 4">ATCC BAA-14</strain>
    </source>
</reference>
<protein>
    <submittedName>
        <fullName evidence="3">UBP-type zinc finger domain-containing protein</fullName>
    </submittedName>
</protein>
<organism evidence="3 4">
    <name type="scientific">Gordonia polyisoprenivorans</name>
    <dbReference type="NCBI Taxonomy" id="84595"/>
    <lineage>
        <taxon>Bacteria</taxon>
        <taxon>Bacillati</taxon>
        <taxon>Actinomycetota</taxon>
        <taxon>Actinomycetes</taxon>
        <taxon>Mycobacteriales</taxon>
        <taxon>Gordoniaceae</taxon>
        <taxon>Gordonia</taxon>
    </lineage>
</organism>
<accession>A0A846WLR7</accession>
<evidence type="ECO:0000256" key="1">
    <source>
        <dbReference type="SAM" id="MobiDB-lite"/>
    </source>
</evidence>
<proteinExistence type="predicted"/>
<dbReference type="InterPro" id="IPR013083">
    <property type="entry name" value="Znf_RING/FYVE/PHD"/>
</dbReference>
<dbReference type="PROSITE" id="PS50271">
    <property type="entry name" value="ZF_UBP"/>
    <property type="match status" value="1"/>
</dbReference>
<dbReference type="AlphaFoldDB" id="A0A846WLR7"/>
<dbReference type="Pfam" id="PF02148">
    <property type="entry name" value="zf-UBP"/>
    <property type="match status" value="1"/>
</dbReference>
<feature type="region of interest" description="Disordered" evidence="1">
    <location>
        <begin position="1"/>
        <end position="30"/>
    </location>
</feature>
<dbReference type="Proteomes" id="UP000563898">
    <property type="component" value="Unassembled WGS sequence"/>
</dbReference>
<name>A0A846WLR7_9ACTN</name>
<dbReference type="GO" id="GO:0008270">
    <property type="term" value="F:zinc ion binding"/>
    <property type="evidence" value="ECO:0007669"/>
    <property type="project" value="InterPro"/>
</dbReference>
<evidence type="ECO:0000313" key="4">
    <source>
        <dbReference type="Proteomes" id="UP000563898"/>
    </source>
</evidence>
<dbReference type="Gene3D" id="3.30.40.10">
    <property type="entry name" value="Zinc/RING finger domain, C3HC4 (zinc finger)"/>
    <property type="match status" value="1"/>
</dbReference>
<feature type="domain" description="UBP-type" evidence="2">
    <location>
        <begin position="22"/>
        <end position="113"/>
    </location>
</feature>
<gene>
    <name evidence="3" type="ORF">HGA05_09230</name>
</gene>
<sequence length="113" mass="12344">MALLGRRSRTTETKAQPSTPSGRCPELAEIGLDPATDPAAAAGHTDECEDCMAIGENHWSHLRKCLECGHVACCDSSPRRHATAHFHSSGHPVMRSAEPGELWRWCYIHQVVG</sequence>
<dbReference type="SUPFAM" id="SSF57850">
    <property type="entry name" value="RING/U-box"/>
    <property type="match status" value="1"/>
</dbReference>
<comment type="caution">
    <text evidence="3">The sequence shown here is derived from an EMBL/GenBank/DDBJ whole genome shotgun (WGS) entry which is preliminary data.</text>
</comment>
<evidence type="ECO:0000259" key="2">
    <source>
        <dbReference type="PROSITE" id="PS50271"/>
    </source>
</evidence>
<dbReference type="EMBL" id="JAAXPC010000004">
    <property type="protein sequence ID" value="NKY01753.1"/>
    <property type="molecule type" value="Genomic_DNA"/>
</dbReference>
<dbReference type="RefSeq" id="WP_006371899.1">
    <property type="nucleotide sequence ID" value="NZ_CP073075.1"/>
</dbReference>